<comment type="caution">
    <text evidence="1">The sequence shown here is derived from an EMBL/GenBank/DDBJ whole genome shotgun (WGS) entry which is preliminary data.</text>
</comment>
<evidence type="ECO:0000313" key="1">
    <source>
        <dbReference type="EMBL" id="MXY92600.1"/>
    </source>
</evidence>
<dbReference type="SUPFAM" id="SSF50939">
    <property type="entry name" value="Sialidases"/>
    <property type="match status" value="1"/>
</dbReference>
<proteinExistence type="predicted"/>
<dbReference type="InterPro" id="IPR036278">
    <property type="entry name" value="Sialidase_sf"/>
</dbReference>
<accession>A0A6B0YNR7</accession>
<dbReference type="EMBL" id="VXRG01000037">
    <property type="protein sequence ID" value="MXY92600.1"/>
    <property type="molecule type" value="Genomic_DNA"/>
</dbReference>
<sequence length="571" mass="65295">MTEQQQPETPEARYDSEIVDVQRRMDETWAGDRPVDPGTYPYFNPDYRLPFKHVGLQKQLFLDNYILDELIDAERIIPPPQKAEPPLIEFENLPWERYHSTSVPAAALYDPDDRLFKMWYKTLVSGNTNTAQGTEVVLCYAESDDALHWRKPLREDFQPFQDSPKTNIVVRDFDNGTIVLNPDRSNPQRKFLAVYNPSMEATGRGRRVMSRVAASPDGISWHVISDDSPFRHHHQMRVIWDDAYKKWVGYSQASHAFASHLHVRTIGRQESADFINWSPKQIILSSDWDPNVGPNVEFHTMSVRKEGGLYIGIVEEAHGEHQWLVNANGSNQRDQFHTKAALYASRDGHRFFRADGYQPWADNGPPGSQYYGYFCHTVAGYLLHRGRMVIPCSAFPHKQRDTRPAGVSNHAPQSSALASRRHVEDLARYGIGSPMMDHVRPDLPVQRSIGAIVLREDGWAALRPKYEAGQVITKQFVFEGNALRVNADCGYGLIRVALLDSELKPYPGFGLEDSVPIHAPSDQIWHSAEWKNGPDMRRLWNKPVRICFSLLESNLYGFQFHYQPDTENGGR</sequence>
<dbReference type="Gene3D" id="2.115.10.20">
    <property type="entry name" value="Glycosyl hydrolase domain, family 43"/>
    <property type="match status" value="1"/>
</dbReference>
<organism evidence="1">
    <name type="scientific">Caldilineaceae bacterium SB0664_bin_27</name>
    <dbReference type="NCBI Taxonomy" id="2605260"/>
    <lineage>
        <taxon>Bacteria</taxon>
        <taxon>Bacillati</taxon>
        <taxon>Chloroflexota</taxon>
        <taxon>Caldilineae</taxon>
        <taxon>Caldilineales</taxon>
        <taxon>Caldilineaceae</taxon>
    </lineage>
</organism>
<gene>
    <name evidence="1" type="ORF">F4Y42_04035</name>
</gene>
<protein>
    <submittedName>
        <fullName evidence="1">Uncharacterized protein</fullName>
    </submittedName>
</protein>
<reference evidence="1" key="1">
    <citation type="submission" date="2019-09" db="EMBL/GenBank/DDBJ databases">
        <title>Characterisation of the sponge microbiome using genome-centric metagenomics.</title>
        <authorList>
            <person name="Engelberts J.P."/>
            <person name="Robbins S.J."/>
            <person name="De Goeij J.M."/>
            <person name="Aranda M."/>
            <person name="Bell S.C."/>
            <person name="Webster N.S."/>
        </authorList>
    </citation>
    <scope>NUCLEOTIDE SEQUENCE</scope>
    <source>
        <strain evidence="1">SB0664_bin_27</strain>
    </source>
</reference>
<dbReference type="InterPro" id="IPR023296">
    <property type="entry name" value="Glyco_hydro_beta-prop_sf"/>
</dbReference>
<dbReference type="AlphaFoldDB" id="A0A6B0YNR7"/>
<name>A0A6B0YNR7_9CHLR</name>